<feature type="non-terminal residue" evidence="2">
    <location>
        <position position="124"/>
    </location>
</feature>
<sequence>GSSVQQQRFQSSCRHHHNQPSQHPPIILSGEYIHHRNDLVGKLSRERLRFAQLQAEFTRQLWDTWAHIEATRTLSGDVLDTSITTAEATVSSAVPSEVLASLGFKKTMSEFTTAVHLPKEKMLS</sequence>
<evidence type="ECO:0000313" key="2">
    <source>
        <dbReference type="EMBL" id="VEL24258.1"/>
    </source>
</evidence>
<protein>
    <submittedName>
        <fullName evidence="2">Uncharacterized protein</fullName>
    </submittedName>
</protein>
<evidence type="ECO:0000256" key="1">
    <source>
        <dbReference type="SAM" id="MobiDB-lite"/>
    </source>
</evidence>
<evidence type="ECO:0000313" key="3">
    <source>
        <dbReference type="Proteomes" id="UP000784294"/>
    </source>
</evidence>
<dbReference type="AlphaFoldDB" id="A0A448WZM4"/>
<organism evidence="2 3">
    <name type="scientific">Protopolystoma xenopodis</name>
    <dbReference type="NCBI Taxonomy" id="117903"/>
    <lineage>
        <taxon>Eukaryota</taxon>
        <taxon>Metazoa</taxon>
        <taxon>Spiralia</taxon>
        <taxon>Lophotrochozoa</taxon>
        <taxon>Platyhelminthes</taxon>
        <taxon>Monogenea</taxon>
        <taxon>Polyopisthocotylea</taxon>
        <taxon>Polystomatidea</taxon>
        <taxon>Polystomatidae</taxon>
        <taxon>Protopolystoma</taxon>
    </lineage>
</organism>
<feature type="compositionally biased region" description="Polar residues" evidence="1">
    <location>
        <begin position="1"/>
        <end position="12"/>
    </location>
</feature>
<gene>
    <name evidence="2" type="ORF">PXEA_LOCUS17698</name>
</gene>
<accession>A0A448WZM4</accession>
<dbReference type="OrthoDB" id="6018897at2759"/>
<dbReference type="Proteomes" id="UP000784294">
    <property type="component" value="Unassembled WGS sequence"/>
</dbReference>
<reference evidence="2" key="1">
    <citation type="submission" date="2018-11" db="EMBL/GenBank/DDBJ databases">
        <authorList>
            <consortium name="Pathogen Informatics"/>
        </authorList>
    </citation>
    <scope>NUCLEOTIDE SEQUENCE</scope>
</reference>
<feature type="region of interest" description="Disordered" evidence="1">
    <location>
        <begin position="1"/>
        <end position="26"/>
    </location>
</feature>
<dbReference type="EMBL" id="CAAALY010066740">
    <property type="protein sequence ID" value="VEL24258.1"/>
    <property type="molecule type" value="Genomic_DNA"/>
</dbReference>
<name>A0A448WZM4_9PLAT</name>
<proteinExistence type="predicted"/>
<keyword evidence="3" id="KW-1185">Reference proteome</keyword>
<comment type="caution">
    <text evidence="2">The sequence shown here is derived from an EMBL/GenBank/DDBJ whole genome shotgun (WGS) entry which is preliminary data.</text>
</comment>